<gene>
    <name evidence="1" type="ORF">NEZAVI_LOCUS14227</name>
</gene>
<keyword evidence="2" id="KW-1185">Reference proteome</keyword>
<sequence length="53" mass="6464">MISQKLKLWCTMAAKYARWYTISKKRIKTYYFPKEGAYRMVYVYIVNNVNMKA</sequence>
<proteinExistence type="predicted"/>
<dbReference type="Proteomes" id="UP001152798">
    <property type="component" value="Chromosome 6"/>
</dbReference>
<dbReference type="EMBL" id="OV725082">
    <property type="protein sequence ID" value="CAH1406240.1"/>
    <property type="molecule type" value="Genomic_DNA"/>
</dbReference>
<organism evidence="1 2">
    <name type="scientific">Nezara viridula</name>
    <name type="common">Southern green stink bug</name>
    <name type="synonym">Cimex viridulus</name>
    <dbReference type="NCBI Taxonomy" id="85310"/>
    <lineage>
        <taxon>Eukaryota</taxon>
        <taxon>Metazoa</taxon>
        <taxon>Ecdysozoa</taxon>
        <taxon>Arthropoda</taxon>
        <taxon>Hexapoda</taxon>
        <taxon>Insecta</taxon>
        <taxon>Pterygota</taxon>
        <taxon>Neoptera</taxon>
        <taxon>Paraneoptera</taxon>
        <taxon>Hemiptera</taxon>
        <taxon>Heteroptera</taxon>
        <taxon>Panheteroptera</taxon>
        <taxon>Pentatomomorpha</taxon>
        <taxon>Pentatomoidea</taxon>
        <taxon>Pentatomidae</taxon>
        <taxon>Pentatominae</taxon>
        <taxon>Nezara</taxon>
    </lineage>
</organism>
<evidence type="ECO:0000313" key="1">
    <source>
        <dbReference type="EMBL" id="CAH1406240.1"/>
    </source>
</evidence>
<name>A0A9P0MVV1_NEZVI</name>
<accession>A0A9P0MVV1</accession>
<dbReference type="AlphaFoldDB" id="A0A9P0MVV1"/>
<protein>
    <submittedName>
        <fullName evidence="1">Uncharacterized protein</fullName>
    </submittedName>
</protein>
<reference evidence="1" key="1">
    <citation type="submission" date="2022-01" db="EMBL/GenBank/DDBJ databases">
        <authorList>
            <person name="King R."/>
        </authorList>
    </citation>
    <scope>NUCLEOTIDE SEQUENCE</scope>
</reference>
<evidence type="ECO:0000313" key="2">
    <source>
        <dbReference type="Proteomes" id="UP001152798"/>
    </source>
</evidence>